<accession>A0ABN4JVY5</accession>
<feature type="domain" description="Glycosyl transferase family 1" evidence="1">
    <location>
        <begin position="232"/>
        <end position="398"/>
    </location>
</feature>
<feature type="domain" description="Glycosyltransferase subfamily 4-like N-terminal" evidence="2">
    <location>
        <begin position="26"/>
        <end position="217"/>
    </location>
</feature>
<dbReference type="Gene3D" id="3.40.50.2000">
    <property type="entry name" value="Glycogen Phosphorylase B"/>
    <property type="match status" value="2"/>
</dbReference>
<dbReference type="InterPro" id="IPR028098">
    <property type="entry name" value="Glyco_trans_4-like_N"/>
</dbReference>
<protein>
    <submittedName>
        <fullName evidence="3">Glycosyltransferase WbuB</fullName>
    </submittedName>
</protein>
<gene>
    <name evidence="3" type="ORF">AUO94_04050</name>
</gene>
<evidence type="ECO:0000259" key="1">
    <source>
        <dbReference type="Pfam" id="PF00534"/>
    </source>
</evidence>
<sequence length="419" mass="48009">MKKNIWILNHYATNTFKDQAGRHYWFAENLIKEGYNPTIFCASTIHNSDESIDTGNHQYLSENSGSIPFVFVNTPKYGDNGKKRIINMLVFYKKLFSVTRDYAEKYGKPDIILASSVHPLTMVAGIKIAKKFGITCICEVRDLWPESIVAYGVGSKKNPLIKTLYHGERWIYRNADKLIFTIEGGKDYIIDRGWSNVDKNTVDLNKVYHINNGVDLETFNNNKKTISVNDKDLENPDTFKVVYTGSIRKVNNVRKIVKVAELFKEKEIKNIKFLIYGDGTDKPILEKYCSDNNLENVVFKGKVDKNKIPYILSNSDLNIIHFQDNDIKKYGASLNKLFEYFASGKPTISDCEFGYDLIKKYKAGLVFNNGDVEQLGAGILEFYEMPVDTYNLYSDNAFKAAKDYDFKKLTLDLINVIEN</sequence>
<evidence type="ECO:0000313" key="4">
    <source>
        <dbReference type="Proteomes" id="UP000065533"/>
    </source>
</evidence>
<dbReference type="Pfam" id="PF13439">
    <property type="entry name" value="Glyco_transf_4"/>
    <property type="match status" value="1"/>
</dbReference>
<dbReference type="Proteomes" id="UP000065533">
    <property type="component" value="Chromosome"/>
</dbReference>
<keyword evidence="4" id="KW-1185">Reference proteome</keyword>
<proteinExistence type="predicted"/>
<dbReference type="PANTHER" id="PTHR45947">
    <property type="entry name" value="SULFOQUINOVOSYL TRANSFERASE SQD2"/>
    <property type="match status" value="1"/>
</dbReference>
<dbReference type="CDD" id="cd03794">
    <property type="entry name" value="GT4_WbuB-like"/>
    <property type="match status" value="1"/>
</dbReference>
<dbReference type="EMBL" id="CP013661">
    <property type="protein sequence ID" value="ALS77870.1"/>
    <property type="molecule type" value="Genomic_DNA"/>
</dbReference>
<dbReference type="InterPro" id="IPR050194">
    <property type="entry name" value="Glycosyltransferase_grp1"/>
</dbReference>
<dbReference type="Pfam" id="PF00534">
    <property type="entry name" value="Glycos_transf_1"/>
    <property type="match status" value="1"/>
</dbReference>
<name>A0ABN4JVY5_9BACL</name>
<evidence type="ECO:0000259" key="2">
    <source>
        <dbReference type="Pfam" id="PF13439"/>
    </source>
</evidence>
<reference evidence="3" key="1">
    <citation type="submission" date="2016-01" db="EMBL/GenBank/DDBJ databases">
        <title>Complete genome of Planococcus kocurri type strain.</title>
        <authorList>
            <person name="See-Too W.S."/>
        </authorList>
    </citation>
    <scope>NUCLEOTIDE SEQUENCE [LARGE SCALE GENOMIC DNA]</scope>
    <source>
        <strain evidence="3">ATCC 43650</strain>
    </source>
</reference>
<dbReference type="PANTHER" id="PTHR45947:SF3">
    <property type="entry name" value="SULFOQUINOVOSYL TRANSFERASE SQD2"/>
    <property type="match status" value="1"/>
</dbReference>
<evidence type="ECO:0000313" key="3">
    <source>
        <dbReference type="EMBL" id="ALS77870.1"/>
    </source>
</evidence>
<dbReference type="InterPro" id="IPR001296">
    <property type="entry name" value="Glyco_trans_1"/>
</dbReference>
<dbReference type="RefSeq" id="WP_058384541.1">
    <property type="nucleotide sequence ID" value="NZ_CP013661.2"/>
</dbReference>
<dbReference type="SUPFAM" id="SSF53756">
    <property type="entry name" value="UDP-Glycosyltransferase/glycogen phosphorylase"/>
    <property type="match status" value="1"/>
</dbReference>
<organism evidence="3 4">
    <name type="scientific">Planococcus kocurii</name>
    <dbReference type="NCBI Taxonomy" id="1374"/>
    <lineage>
        <taxon>Bacteria</taxon>
        <taxon>Bacillati</taxon>
        <taxon>Bacillota</taxon>
        <taxon>Bacilli</taxon>
        <taxon>Bacillales</taxon>
        <taxon>Caryophanaceae</taxon>
        <taxon>Planococcus</taxon>
    </lineage>
</organism>